<proteinExistence type="inferred from homology"/>
<evidence type="ECO:0000313" key="1">
    <source>
        <dbReference type="EMBL" id="OIQ99334.1"/>
    </source>
</evidence>
<reference evidence="1" key="1">
    <citation type="submission" date="2016-10" db="EMBL/GenBank/DDBJ databases">
        <title>Sequence of Gallionella enrichment culture.</title>
        <authorList>
            <person name="Poehlein A."/>
            <person name="Muehling M."/>
            <person name="Daniel R."/>
        </authorList>
    </citation>
    <scope>NUCLEOTIDE SEQUENCE</scope>
</reference>
<dbReference type="PANTHER" id="PTHR36918:SF1">
    <property type="entry name" value="PROTEIN-EXPORT PROTEIN SECB"/>
    <property type="match status" value="1"/>
</dbReference>
<dbReference type="InterPro" id="IPR003708">
    <property type="entry name" value="SecB"/>
</dbReference>
<dbReference type="HAMAP" id="MF_00821">
    <property type="entry name" value="SecB"/>
    <property type="match status" value="1"/>
</dbReference>
<dbReference type="GO" id="GO:0051262">
    <property type="term" value="P:protein tetramerization"/>
    <property type="evidence" value="ECO:0007669"/>
    <property type="project" value="InterPro"/>
</dbReference>
<dbReference type="NCBIfam" id="TIGR00809">
    <property type="entry name" value="secB"/>
    <property type="match status" value="1"/>
</dbReference>
<dbReference type="Pfam" id="PF02556">
    <property type="entry name" value="SecB"/>
    <property type="match status" value="1"/>
</dbReference>
<comment type="caution">
    <text evidence="1">The sequence shown here is derived from an EMBL/GenBank/DDBJ whole genome shotgun (WGS) entry which is preliminary data.</text>
</comment>
<dbReference type="NCBIfam" id="NF004393">
    <property type="entry name" value="PRK05751.1-4"/>
    <property type="match status" value="1"/>
</dbReference>
<organism evidence="1">
    <name type="scientific">mine drainage metagenome</name>
    <dbReference type="NCBI Taxonomy" id="410659"/>
    <lineage>
        <taxon>unclassified sequences</taxon>
        <taxon>metagenomes</taxon>
        <taxon>ecological metagenomes</taxon>
    </lineage>
</organism>
<sequence>MAQEDNNAAAEQNQQPGFSIEKIYVKDASLEIPNAPQIFTDRTQPQIGIELGNFAQMLEEGVFEVAIKVTVTSKIEDKTVFLVEVTQAGIFQIRNVPEENLEMIAGITCPNILFPYARETVSDLVVRAGFQPVLLNPINFEALFAQQKQQQAEQATPAATH</sequence>
<dbReference type="EMBL" id="MLJW01000107">
    <property type="protein sequence ID" value="OIQ99334.1"/>
    <property type="molecule type" value="Genomic_DNA"/>
</dbReference>
<dbReference type="GO" id="GO:0051082">
    <property type="term" value="F:unfolded protein binding"/>
    <property type="evidence" value="ECO:0007669"/>
    <property type="project" value="InterPro"/>
</dbReference>
<dbReference type="NCBIfam" id="NF004394">
    <property type="entry name" value="PRK05751.1-5"/>
    <property type="match status" value="1"/>
</dbReference>
<dbReference type="InterPro" id="IPR035958">
    <property type="entry name" value="SecB-like_sf"/>
</dbReference>
<dbReference type="PRINTS" id="PR01594">
    <property type="entry name" value="SECBCHAPRONE"/>
</dbReference>
<dbReference type="PANTHER" id="PTHR36918">
    <property type="match status" value="1"/>
</dbReference>
<accession>A0A1J5RTN5</accession>
<gene>
    <name evidence="1" type="primary">secB_5</name>
    <name evidence="1" type="ORF">GALL_185710</name>
</gene>
<name>A0A1J5RTN5_9ZZZZ</name>
<dbReference type="AlphaFoldDB" id="A0A1J5RTN5"/>
<dbReference type="NCBIfam" id="NF004392">
    <property type="entry name" value="PRK05751.1-3"/>
    <property type="match status" value="1"/>
</dbReference>
<dbReference type="SUPFAM" id="SSF54611">
    <property type="entry name" value="SecB-like"/>
    <property type="match status" value="1"/>
</dbReference>
<protein>
    <submittedName>
        <fullName evidence="1">Protein-export protein SecB</fullName>
    </submittedName>
</protein>
<dbReference type="GO" id="GO:0015031">
    <property type="term" value="P:protein transport"/>
    <property type="evidence" value="ECO:0007669"/>
    <property type="project" value="InterPro"/>
</dbReference>
<dbReference type="Gene3D" id="3.10.420.10">
    <property type="entry name" value="SecB-like"/>
    <property type="match status" value="1"/>
</dbReference>